<reference evidence="5" key="1">
    <citation type="submission" date="2021-12" db="EMBL/GenBank/DDBJ databases">
        <authorList>
            <person name="Rodrigo-Torres L."/>
            <person name="Arahal R. D."/>
            <person name="Lucena T."/>
        </authorList>
    </citation>
    <scope>NUCLEOTIDE SEQUENCE</scope>
    <source>
        <strain evidence="5">CECT 8419</strain>
    </source>
</reference>
<dbReference type="Gene3D" id="2.60.120.10">
    <property type="entry name" value="Jelly Rolls"/>
    <property type="match status" value="1"/>
</dbReference>
<evidence type="ECO:0000256" key="2">
    <source>
        <dbReference type="PROSITE-ProRule" id="PRU00703"/>
    </source>
</evidence>
<evidence type="ECO:0000313" key="5">
    <source>
        <dbReference type="EMBL" id="CAH1000183.1"/>
    </source>
</evidence>
<accession>A0ABN8F0R0</accession>
<dbReference type="RefSeq" id="WP_238750237.1">
    <property type="nucleotide sequence ID" value="NZ_CAKLPZ010000001.1"/>
</dbReference>
<sequence length="649" mass="72914">MPNQVAFRIYDYLKDIEPFSYLEQTVLLRVASKVEVRYQPPGTVVFCPGEPPRDRFFVVKEGTIELFSEETDGSELLVERCGEGEVFGIRPLLAGDNYVFLARAAEESLLYAVNSEGFQELIADNPRVLQYLLTSMAGSSRYAREYRAAAAAKIAVADDNSGAQRTPDLQSMQFVRQTRDPIVCRPDQTIIDAARYMTEAEVGSIVVVDDARRPVGIVTDRDLRQSVATALVSRQSPVAAIMSSPVRCIGTRATIADVQIEMLRSGVHHLVQTEDGTNRSAVVGVVSEHDVLLVQGNNPAVLIQEIGRAQSSRYLRDLRDRAETILAGFLEKEVAISYITTVMSQINDAIIRKSMKLALARMQADGHGNPPALFDWLALGSQGRGEQLLRTDQDNALIFEDVPEEKYNQVKAYFLQLSDYVTEYLNDAGYSYCDGDMMASNPKWCLSVSKWKAQFSRWMHDNTAENMLHTSIFFDYRGVWGDGSLPDKLTAHIFAEMEDHSTRFQASLAQAALQNPSPLTFFRNFVVERSGEHKDQFDLKARAMRPLTDAARVLILTARQGNINNTFLRYEALAKLEPQNAQLYHDAAEAYEVLIRLRAVLGLARGDSGRFVAPAELSRVQRLLLRNSFTPVREIQQLLEMRFQLNFLR</sequence>
<keyword evidence="1 2" id="KW-0129">CBS domain</keyword>
<evidence type="ECO:0000259" key="3">
    <source>
        <dbReference type="PROSITE" id="PS50042"/>
    </source>
</evidence>
<comment type="caution">
    <text evidence="5">The sequence shown here is derived from an EMBL/GenBank/DDBJ whole genome shotgun (WGS) entry which is preliminary data.</text>
</comment>
<dbReference type="Pfam" id="PF00571">
    <property type="entry name" value="CBS"/>
    <property type="match status" value="2"/>
</dbReference>
<evidence type="ECO:0000259" key="4">
    <source>
        <dbReference type="PROSITE" id="PS51371"/>
    </source>
</evidence>
<dbReference type="InterPro" id="IPR005105">
    <property type="entry name" value="GlnD_Uridyltrans_N"/>
</dbReference>
<dbReference type="InterPro" id="IPR000644">
    <property type="entry name" value="CBS_dom"/>
</dbReference>
<dbReference type="InterPro" id="IPR014710">
    <property type="entry name" value="RmlC-like_jellyroll"/>
</dbReference>
<dbReference type="SMART" id="SM00116">
    <property type="entry name" value="CBS"/>
    <property type="match status" value="2"/>
</dbReference>
<dbReference type="SUPFAM" id="SSF54631">
    <property type="entry name" value="CBS-domain pair"/>
    <property type="match status" value="1"/>
</dbReference>
<dbReference type="Proteomes" id="UP000837803">
    <property type="component" value="Unassembled WGS sequence"/>
</dbReference>
<gene>
    <name evidence="5" type="ORF">LEM8419_01331</name>
</gene>
<dbReference type="Pfam" id="PF03445">
    <property type="entry name" value="DUF294"/>
    <property type="match status" value="1"/>
</dbReference>
<dbReference type="InterPro" id="IPR018821">
    <property type="entry name" value="DUF294_put_nucleoTrafse_sb-bd"/>
</dbReference>
<feature type="domain" description="Cyclic nucleotide-binding" evidence="3">
    <location>
        <begin position="18"/>
        <end position="139"/>
    </location>
</feature>
<keyword evidence="6" id="KW-1185">Reference proteome</keyword>
<dbReference type="SMART" id="SM00100">
    <property type="entry name" value="cNMP"/>
    <property type="match status" value="1"/>
</dbReference>
<dbReference type="Pfam" id="PF10335">
    <property type="entry name" value="DUF294_C"/>
    <property type="match status" value="1"/>
</dbReference>
<evidence type="ECO:0000256" key="1">
    <source>
        <dbReference type="ARBA" id="ARBA00023122"/>
    </source>
</evidence>
<evidence type="ECO:0008006" key="7">
    <source>
        <dbReference type="Google" id="ProtNLM"/>
    </source>
</evidence>
<feature type="domain" description="CBS" evidence="4">
    <location>
        <begin position="242"/>
        <end position="301"/>
    </location>
</feature>
<dbReference type="Gene3D" id="3.10.580.10">
    <property type="entry name" value="CBS-domain"/>
    <property type="match status" value="1"/>
</dbReference>
<dbReference type="PANTHER" id="PTHR43080:SF2">
    <property type="entry name" value="CBS DOMAIN-CONTAINING PROTEIN"/>
    <property type="match status" value="1"/>
</dbReference>
<organism evidence="5 6">
    <name type="scientific">Neolewinella maritima</name>
    <dbReference type="NCBI Taxonomy" id="1383882"/>
    <lineage>
        <taxon>Bacteria</taxon>
        <taxon>Pseudomonadati</taxon>
        <taxon>Bacteroidota</taxon>
        <taxon>Saprospiria</taxon>
        <taxon>Saprospirales</taxon>
        <taxon>Lewinellaceae</taxon>
        <taxon>Neolewinella</taxon>
    </lineage>
</organism>
<dbReference type="InterPro" id="IPR018490">
    <property type="entry name" value="cNMP-bd_dom_sf"/>
</dbReference>
<protein>
    <recommendedName>
        <fullName evidence="7">CBS domain-containing protein</fullName>
    </recommendedName>
</protein>
<dbReference type="PANTHER" id="PTHR43080">
    <property type="entry name" value="CBS DOMAIN-CONTAINING PROTEIN CBSX3, MITOCHONDRIAL"/>
    <property type="match status" value="1"/>
</dbReference>
<dbReference type="CDD" id="cd00038">
    <property type="entry name" value="CAP_ED"/>
    <property type="match status" value="1"/>
</dbReference>
<name>A0ABN8F0R0_9BACT</name>
<proteinExistence type="predicted"/>
<dbReference type="Pfam" id="PF00027">
    <property type="entry name" value="cNMP_binding"/>
    <property type="match status" value="1"/>
</dbReference>
<dbReference type="InterPro" id="IPR046342">
    <property type="entry name" value="CBS_dom_sf"/>
</dbReference>
<dbReference type="InterPro" id="IPR051257">
    <property type="entry name" value="Diverse_CBS-Domain"/>
</dbReference>
<feature type="domain" description="CBS" evidence="4">
    <location>
        <begin position="177"/>
        <end position="233"/>
    </location>
</feature>
<evidence type="ECO:0000313" key="6">
    <source>
        <dbReference type="Proteomes" id="UP000837803"/>
    </source>
</evidence>
<dbReference type="PROSITE" id="PS50042">
    <property type="entry name" value="CNMP_BINDING_3"/>
    <property type="match status" value="1"/>
</dbReference>
<dbReference type="InterPro" id="IPR000595">
    <property type="entry name" value="cNMP-bd_dom"/>
</dbReference>
<dbReference type="CDD" id="cd05401">
    <property type="entry name" value="NT_GlnE_GlnD_like"/>
    <property type="match status" value="1"/>
</dbReference>
<dbReference type="EMBL" id="CAKLPZ010000001">
    <property type="protein sequence ID" value="CAH1000183.1"/>
    <property type="molecule type" value="Genomic_DNA"/>
</dbReference>
<dbReference type="PROSITE" id="PS51371">
    <property type="entry name" value="CBS"/>
    <property type="match status" value="2"/>
</dbReference>
<dbReference type="SUPFAM" id="SSF51206">
    <property type="entry name" value="cAMP-binding domain-like"/>
    <property type="match status" value="1"/>
</dbReference>